<proteinExistence type="predicted"/>
<reference evidence="1 2" key="1">
    <citation type="journal article" date="2021" name="Elife">
        <title>Chloroplast acquisition without the gene transfer in kleptoplastic sea slugs, Plakobranchus ocellatus.</title>
        <authorList>
            <person name="Maeda T."/>
            <person name="Takahashi S."/>
            <person name="Yoshida T."/>
            <person name="Shimamura S."/>
            <person name="Takaki Y."/>
            <person name="Nagai Y."/>
            <person name="Toyoda A."/>
            <person name="Suzuki Y."/>
            <person name="Arimoto A."/>
            <person name="Ishii H."/>
            <person name="Satoh N."/>
            <person name="Nishiyama T."/>
            <person name="Hasebe M."/>
            <person name="Maruyama T."/>
            <person name="Minagawa J."/>
            <person name="Obokata J."/>
            <person name="Shigenobu S."/>
        </authorList>
    </citation>
    <scope>NUCLEOTIDE SEQUENCE [LARGE SCALE GENOMIC DNA]</scope>
</reference>
<comment type="caution">
    <text evidence="1">The sequence shown here is derived from an EMBL/GenBank/DDBJ whole genome shotgun (WGS) entry which is preliminary data.</text>
</comment>
<name>A0AAV4I2U2_9GAST</name>
<protein>
    <submittedName>
        <fullName evidence="1">Uncharacterized protein</fullName>
    </submittedName>
</protein>
<accession>A0AAV4I2U2</accession>
<evidence type="ECO:0000313" key="1">
    <source>
        <dbReference type="EMBL" id="GFS03459.1"/>
    </source>
</evidence>
<sequence>MSRLFQMCGYHCLKMRLVPDCPHLVSPPGVSSVPECPCPEYLSPPTWPDQRGPKSSACAFIHVESFTFSDFMNDRWGMELTR</sequence>
<keyword evidence="2" id="KW-1185">Reference proteome</keyword>
<dbReference type="AlphaFoldDB" id="A0AAV4I2U2"/>
<organism evidence="1 2">
    <name type="scientific">Elysia marginata</name>
    <dbReference type="NCBI Taxonomy" id="1093978"/>
    <lineage>
        <taxon>Eukaryota</taxon>
        <taxon>Metazoa</taxon>
        <taxon>Spiralia</taxon>
        <taxon>Lophotrochozoa</taxon>
        <taxon>Mollusca</taxon>
        <taxon>Gastropoda</taxon>
        <taxon>Heterobranchia</taxon>
        <taxon>Euthyneura</taxon>
        <taxon>Panpulmonata</taxon>
        <taxon>Sacoglossa</taxon>
        <taxon>Placobranchoidea</taxon>
        <taxon>Plakobranchidae</taxon>
        <taxon>Elysia</taxon>
    </lineage>
</organism>
<dbReference type="Proteomes" id="UP000762676">
    <property type="component" value="Unassembled WGS sequence"/>
</dbReference>
<gene>
    <name evidence="1" type="ORF">ElyMa_002887400</name>
</gene>
<evidence type="ECO:0000313" key="2">
    <source>
        <dbReference type="Proteomes" id="UP000762676"/>
    </source>
</evidence>
<dbReference type="EMBL" id="BMAT01005982">
    <property type="protein sequence ID" value="GFS03459.1"/>
    <property type="molecule type" value="Genomic_DNA"/>
</dbReference>